<name>A0A833T1T4_PHYIN</name>
<dbReference type="Proteomes" id="UP000602510">
    <property type="component" value="Unassembled WGS sequence"/>
</dbReference>
<organism evidence="1 2">
    <name type="scientific">Phytophthora infestans</name>
    <name type="common">Potato late blight agent</name>
    <name type="synonym">Botrytis infestans</name>
    <dbReference type="NCBI Taxonomy" id="4787"/>
    <lineage>
        <taxon>Eukaryota</taxon>
        <taxon>Sar</taxon>
        <taxon>Stramenopiles</taxon>
        <taxon>Oomycota</taxon>
        <taxon>Peronosporomycetes</taxon>
        <taxon>Peronosporales</taxon>
        <taxon>Peronosporaceae</taxon>
        <taxon>Phytophthora</taxon>
    </lineage>
</organism>
<dbReference type="AlphaFoldDB" id="A0A833T1T4"/>
<comment type="caution">
    <text evidence="1">The sequence shown here is derived from an EMBL/GenBank/DDBJ whole genome shotgun (WGS) entry which is preliminary data.</text>
</comment>
<gene>
    <name evidence="1" type="ORF">GN244_ATG01630</name>
</gene>
<keyword evidence="2" id="KW-1185">Reference proteome</keyword>
<evidence type="ECO:0000313" key="1">
    <source>
        <dbReference type="EMBL" id="KAF4045962.1"/>
    </source>
</evidence>
<evidence type="ECO:0000313" key="2">
    <source>
        <dbReference type="Proteomes" id="UP000602510"/>
    </source>
</evidence>
<reference evidence="1" key="1">
    <citation type="submission" date="2020-04" db="EMBL/GenBank/DDBJ databases">
        <title>Hybrid Assembly of Korean Phytophthora infestans isolates.</title>
        <authorList>
            <person name="Prokchorchik M."/>
            <person name="Lee Y."/>
            <person name="Seo J."/>
            <person name="Cho J.-H."/>
            <person name="Park Y.-E."/>
            <person name="Jang D.-C."/>
            <person name="Im J.-S."/>
            <person name="Choi J.-G."/>
            <person name="Park H.-J."/>
            <person name="Lee G.-B."/>
            <person name="Lee Y.-G."/>
            <person name="Hong S.-Y."/>
            <person name="Cho K."/>
            <person name="Sohn K.H."/>
        </authorList>
    </citation>
    <scope>NUCLEOTIDE SEQUENCE</scope>
    <source>
        <strain evidence="1">KR_1_A1</strain>
    </source>
</reference>
<accession>A0A833T1T4</accession>
<dbReference type="EMBL" id="WSZM01000037">
    <property type="protein sequence ID" value="KAF4045962.1"/>
    <property type="molecule type" value="Genomic_DNA"/>
</dbReference>
<protein>
    <submittedName>
        <fullName evidence="1">Uncharacterized protein</fullName>
    </submittedName>
</protein>
<sequence>MYNWDAVKNKYPKEKDCFSARSDLLVARRVHRDHESSADGIYIVNGETVLRKKLRPTKPYVRRKRANFTGIPRFGGAGPSYRYKRLRKFCVFRRSTAT</sequence>
<proteinExistence type="predicted"/>